<dbReference type="Proteomes" id="UP001454036">
    <property type="component" value="Unassembled WGS sequence"/>
</dbReference>
<proteinExistence type="predicted"/>
<organism evidence="1 2">
    <name type="scientific">Lithospermum erythrorhizon</name>
    <name type="common">Purple gromwell</name>
    <name type="synonym">Lithospermum officinale var. erythrorhizon</name>
    <dbReference type="NCBI Taxonomy" id="34254"/>
    <lineage>
        <taxon>Eukaryota</taxon>
        <taxon>Viridiplantae</taxon>
        <taxon>Streptophyta</taxon>
        <taxon>Embryophyta</taxon>
        <taxon>Tracheophyta</taxon>
        <taxon>Spermatophyta</taxon>
        <taxon>Magnoliopsida</taxon>
        <taxon>eudicotyledons</taxon>
        <taxon>Gunneridae</taxon>
        <taxon>Pentapetalae</taxon>
        <taxon>asterids</taxon>
        <taxon>lamiids</taxon>
        <taxon>Boraginales</taxon>
        <taxon>Boraginaceae</taxon>
        <taxon>Boraginoideae</taxon>
        <taxon>Lithospermeae</taxon>
        <taxon>Lithospermum</taxon>
    </lineage>
</organism>
<dbReference type="Gene3D" id="2.60.120.10">
    <property type="entry name" value="Jelly Rolls"/>
    <property type="match status" value="1"/>
</dbReference>
<protein>
    <submittedName>
        <fullName evidence="1">Transcription cofactor</fullName>
    </submittedName>
</protein>
<reference evidence="1 2" key="1">
    <citation type="submission" date="2024-01" db="EMBL/GenBank/DDBJ databases">
        <title>The complete chloroplast genome sequence of Lithospermum erythrorhizon: insights into the phylogenetic relationship among Boraginaceae species and the maternal lineages of purple gromwells.</title>
        <authorList>
            <person name="Okada T."/>
            <person name="Watanabe K."/>
        </authorList>
    </citation>
    <scope>NUCLEOTIDE SEQUENCE [LARGE SCALE GENOMIC DNA]</scope>
</reference>
<dbReference type="EMBL" id="BAABME010008493">
    <property type="protein sequence ID" value="GAA0173205.1"/>
    <property type="molecule type" value="Genomic_DNA"/>
</dbReference>
<sequence length="100" mass="11216">MAEKDGVEVRVIAGEAMGVRSPVYTRTPTMFIDFTLQPNTQYHQTILESWNAFVDIIEGEGYFGIPNREPLVVECVGFIHSSLCIDQCIKPTHSTIKILT</sequence>
<dbReference type="InterPro" id="IPR011051">
    <property type="entry name" value="RmlC_Cupin_sf"/>
</dbReference>
<evidence type="ECO:0000313" key="1">
    <source>
        <dbReference type="EMBL" id="GAA0173205.1"/>
    </source>
</evidence>
<dbReference type="SUPFAM" id="SSF51182">
    <property type="entry name" value="RmlC-like cupins"/>
    <property type="match status" value="1"/>
</dbReference>
<accession>A0AAV3RBG6</accession>
<dbReference type="PANTHER" id="PTHR13903">
    <property type="entry name" value="PIRIN-RELATED"/>
    <property type="match status" value="1"/>
</dbReference>
<dbReference type="InterPro" id="IPR014710">
    <property type="entry name" value="RmlC-like_jellyroll"/>
</dbReference>
<dbReference type="PANTHER" id="PTHR13903:SF8">
    <property type="entry name" value="PIRIN"/>
    <property type="match status" value="1"/>
</dbReference>
<keyword evidence="2" id="KW-1185">Reference proteome</keyword>
<evidence type="ECO:0000313" key="2">
    <source>
        <dbReference type="Proteomes" id="UP001454036"/>
    </source>
</evidence>
<dbReference type="CDD" id="cd02247">
    <property type="entry name" value="cupin_pirin_C"/>
    <property type="match status" value="1"/>
</dbReference>
<dbReference type="AlphaFoldDB" id="A0AAV3RBG6"/>
<gene>
    <name evidence="1" type="ORF">LIER_26867</name>
</gene>
<dbReference type="InterPro" id="IPR012093">
    <property type="entry name" value="Pirin"/>
</dbReference>
<comment type="caution">
    <text evidence="1">The sequence shown here is derived from an EMBL/GenBank/DDBJ whole genome shotgun (WGS) entry which is preliminary data.</text>
</comment>
<name>A0AAV3RBG6_LITER</name>